<keyword evidence="7" id="KW-0472">Membrane</keyword>
<dbReference type="InterPro" id="IPR014116">
    <property type="entry name" value="Cyt_c_oxidase_cbb3_FixG"/>
</dbReference>
<dbReference type="InterPro" id="IPR013783">
    <property type="entry name" value="Ig-like_fold"/>
</dbReference>
<keyword evidence="6" id="KW-0411">Iron-sulfur</keyword>
<gene>
    <name evidence="9" type="ORF">Pla123a_45360</name>
</gene>
<dbReference type="NCBIfam" id="TIGR02745">
    <property type="entry name" value="ccoG_rdxA_fixG"/>
    <property type="match status" value="1"/>
</dbReference>
<evidence type="ECO:0000313" key="9">
    <source>
        <dbReference type="EMBL" id="TWT66838.1"/>
    </source>
</evidence>
<dbReference type="Pfam" id="PF11614">
    <property type="entry name" value="FixG_C"/>
    <property type="match status" value="1"/>
</dbReference>
<dbReference type="Pfam" id="PF13746">
    <property type="entry name" value="Fer4_18"/>
    <property type="match status" value="1"/>
</dbReference>
<accession>A0A5C5XVW6</accession>
<dbReference type="InterPro" id="IPR017896">
    <property type="entry name" value="4Fe4S_Fe-S-bd"/>
</dbReference>
<dbReference type="Pfam" id="PF12801">
    <property type="entry name" value="Fer4_5"/>
    <property type="match status" value="1"/>
</dbReference>
<keyword evidence="5" id="KW-0408">Iron</keyword>
<keyword evidence="4" id="KW-0249">Electron transport</keyword>
<evidence type="ECO:0000256" key="4">
    <source>
        <dbReference type="ARBA" id="ARBA00022982"/>
    </source>
</evidence>
<comment type="caution">
    <text evidence="9">The sequence shown here is derived from an EMBL/GenBank/DDBJ whole genome shotgun (WGS) entry which is preliminary data.</text>
</comment>
<feature type="transmembrane region" description="Helical" evidence="7">
    <location>
        <begin position="331"/>
        <end position="350"/>
    </location>
</feature>
<proteinExistence type="predicted"/>
<dbReference type="GO" id="GO:0005886">
    <property type="term" value="C:plasma membrane"/>
    <property type="evidence" value="ECO:0007669"/>
    <property type="project" value="TreeGrafter"/>
</dbReference>
<evidence type="ECO:0000259" key="8">
    <source>
        <dbReference type="PROSITE" id="PS51379"/>
    </source>
</evidence>
<dbReference type="RefSeq" id="WP_146591215.1">
    <property type="nucleotide sequence ID" value="NZ_SJPO01000014.1"/>
</dbReference>
<name>A0A5C5XVW6_9BACT</name>
<evidence type="ECO:0000256" key="6">
    <source>
        <dbReference type="ARBA" id="ARBA00023014"/>
    </source>
</evidence>
<evidence type="ECO:0000256" key="7">
    <source>
        <dbReference type="SAM" id="Phobius"/>
    </source>
</evidence>
<dbReference type="Gene3D" id="2.60.40.10">
    <property type="entry name" value="Immunoglobulins"/>
    <property type="match status" value="1"/>
</dbReference>
<feature type="transmembrane region" description="Helical" evidence="7">
    <location>
        <begin position="153"/>
        <end position="175"/>
    </location>
</feature>
<feature type="domain" description="4Fe-4S ferredoxin-type" evidence="8">
    <location>
        <begin position="254"/>
        <end position="282"/>
    </location>
</feature>
<dbReference type="Proteomes" id="UP000318478">
    <property type="component" value="Unassembled WGS sequence"/>
</dbReference>
<dbReference type="PANTHER" id="PTHR30176">
    <property type="entry name" value="FERREDOXIN-TYPE PROTEIN NAPH"/>
    <property type="match status" value="1"/>
</dbReference>
<sequence>MSKDLPLLEPEERVLSTLEHDGSRRWLHPRLAKGVFWARRRIVAYVLIAVYALLPFIKIGGKPAILLDVANREFTFFGFTFLPTDTVLLAVFMVMLFLSIFFVTAIAGRVWCGWACPQTVYLEFVFRPIERFFSGRSGKGGAPDMKVAGPWKAVMYLVYLAICLHLANTFLAYFIGADKLHEWIWTSTPWKHPGSFALVAAITGLMMFDFCYWREQLCIIGCPYGRFQSVMLDRSSAIIGYDEKRGEPRGKGRDRAAAGLGDCVACNMCVAVCPTGIDIRQGLQLECVGCAQCIDACDSVMDKIGLPKGLIRYSSQAALDGAPTKVVRPRVIVYASVISLLALTFVTLLATKSTFDVDALRNVGRPYRTTEEGLNENVFRFIVENRTHEPRTYRIEVQSPETVEIAGGPLELRLDPRERLTEPLRLLTPPGEFRRGELSTTLLISDDAGEQRTHTLRLIGDVAPAAQTPAEKPE</sequence>
<dbReference type="OrthoDB" id="9786132at2"/>
<dbReference type="EMBL" id="SJPO01000014">
    <property type="protein sequence ID" value="TWT66838.1"/>
    <property type="molecule type" value="Genomic_DNA"/>
</dbReference>
<keyword evidence="7" id="KW-1133">Transmembrane helix</keyword>
<keyword evidence="7" id="KW-0812">Transmembrane</keyword>
<protein>
    <submittedName>
        <fullName evidence="9">Ubp3 associated protein Bre5</fullName>
    </submittedName>
</protein>
<evidence type="ECO:0000256" key="1">
    <source>
        <dbReference type="ARBA" id="ARBA00022448"/>
    </source>
</evidence>
<evidence type="ECO:0000256" key="2">
    <source>
        <dbReference type="ARBA" id="ARBA00022485"/>
    </source>
</evidence>
<dbReference type="GO" id="GO:0046872">
    <property type="term" value="F:metal ion binding"/>
    <property type="evidence" value="ECO:0007669"/>
    <property type="project" value="UniProtKB-KW"/>
</dbReference>
<reference evidence="9 10" key="1">
    <citation type="submission" date="2019-02" db="EMBL/GenBank/DDBJ databases">
        <title>Deep-cultivation of Planctomycetes and their phenomic and genomic characterization uncovers novel biology.</title>
        <authorList>
            <person name="Wiegand S."/>
            <person name="Jogler M."/>
            <person name="Boedeker C."/>
            <person name="Pinto D."/>
            <person name="Vollmers J."/>
            <person name="Rivas-Marin E."/>
            <person name="Kohn T."/>
            <person name="Peeters S.H."/>
            <person name="Heuer A."/>
            <person name="Rast P."/>
            <person name="Oberbeckmann S."/>
            <person name="Bunk B."/>
            <person name="Jeske O."/>
            <person name="Meyerdierks A."/>
            <person name="Storesund J.E."/>
            <person name="Kallscheuer N."/>
            <person name="Luecker S."/>
            <person name="Lage O.M."/>
            <person name="Pohl T."/>
            <person name="Merkel B.J."/>
            <person name="Hornburger P."/>
            <person name="Mueller R.-W."/>
            <person name="Bruemmer F."/>
            <person name="Labrenz M."/>
            <person name="Spormann A.M."/>
            <person name="Op Den Camp H."/>
            <person name="Overmann J."/>
            <person name="Amann R."/>
            <person name="Jetten M.S.M."/>
            <person name="Mascher T."/>
            <person name="Medema M.H."/>
            <person name="Devos D.P."/>
            <person name="Kaster A.-K."/>
            <person name="Ovreas L."/>
            <person name="Rohde M."/>
            <person name="Galperin M.Y."/>
            <person name="Jogler C."/>
        </authorList>
    </citation>
    <scope>NUCLEOTIDE SEQUENCE [LARGE SCALE GENOMIC DNA]</scope>
    <source>
        <strain evidence="9 10">Pla123a</strain>
    </source>
</reference>
<organism evidence="9 10">
    <name type="scientific">Posidoniimonas polymericola</name>
    <dbReference type="NCBI Taxonomy" id="2528002"/>
    <lineage>
        <taxon>Bacteria</taxon>
        <taxon>Pseudomonadati</taxon>
        <taxon>Planctomycetota</taxon>
        <taxon>Planctomycetia</taxon>
        <taxon>Pirellulales</taxon>
        <taxon>Lacipirellulaceae</taxon>
        <taxon>Posidoniimonas</taxon>
    </lineage>
</organism>
<keyword evidence="10" id="KW-1185">Reference proteome</keyword>
<evidence type="ECO:0000313" key="10">
    <source>
        <dbReference type="Proteomes" id="UP000318478"/>
    </source>
</evidence>
<evidence type="ECO:0000256" key="3">
    <source>
        <dbReference type="ARBA" id="ARBA00022723"/>
    </source>
</evidence>
<keyword evidence="2" id="KW-0004">4Fe-4S</keyword>
<dbReference type="InterPro" id="IPR032879">
    <property type="entry name" value="FixG_C"/>
</dbReference>
<dbReference type="PROSITE" id="PS00198">
    <property type="entry name" value="4FE4S_FER_1"/>
    <property type="match status" value="1"/>
</dbReference>
<dbReference type="InterPro" id="IPR051684">
    <property type="entry name" value="Electron_Trans/Redox"/>
</dbReference>
<dbReference type="SUPFAM" id="SSF54862">
    <property type="entry name" value="4Fe-4S ferredoxins"/>
    <property type="match status" value="1"/>
</dbReference>
<dbReference type="PROSITE" id="PS51379">
    <property type="entry name" value="4FE4S_FER_2"/>
    <property type="match status" value="1"/>
</dbReference>
<feature type="transmembrane region" description="Helical" evidence="7">
    <location>
        <begin position="42"/>
        <end position="67"/>
    </location>
</feature>
<keyword evidence="3" id="KW-0479">Metal-binding</keyword>
<dbReference type="GO" id="GO:0051539">
    <property type="term" value="F:4 iron, 4 sulfur cluster binding"/>
    <property type="evidence" value="ECO:0007669"/>
    <property type="project" value="UniProtKB-KW"/>
</dbReference>
<dbReference type="InterPro" id="IPR017900">
    <property type="entry name" value="4Fe4S_Fe_S_CS"/>
</dbReference>
<evidence type="ECO:0000256" key="5">
    <source>
        <dbReference type="ARBA" id="ARBA00023004"/>
    </source>
</evidence>
<feature type="transmembrane region" description="Helical" evidence="7">
    <location>
        <begin position="87"/>
        <end position="108"/>
    </location>
</feature>
<keyword evidence="1" id="KW-0813">Transport</keyword>
<feature type="transmembrane region" description="Helical" evidence="7">
    <location>
        <begin position="195"/>
        <end position="213"/>
    </location>
</feature>
<dbReference type="AlphaFoldDB" id="A0A5C5XVW6"/>
<dbReference type="PANTHER" id="PTHR30176:SF3">
    <property type="entry name" value="FERREDOXIN-TYPE PROTEIN NAPH"/>
    <property type="match status" value="1"/>
</dbReference>